<reference evidence="11" key="1">
    <citation type="journal article" date="2024" name="IScience">
        <title>Strigolactones Initiate the Formation of Haustorium-like Structures in Castilleja.</title>
        <authorList>
            <person name="Buerger M."/>
            <person name="Peterson D."/>
            <person name="Chory J."/>
        </authorList>
    </citation>
    <scope>NUCLEOTIDE SEQUENCE [LARGE SCALE GENOMIC DNA]</scope>
</reference>
<sequence>MVVCAELERESSEQITHTSILNDVSSDTEDGDFVLENDIFNDRQSFLKFYQGNHYQFDSLGLAKHSSMMILHQLKNCLQHFPSGMMM</sequence>
<keyword evidence="7" id="KW-0539">Nucleus</keyword>
<proteinExistence type="predicted"/>
<dbReference type="PANTHER" id="PTHR13808">
    <property type="entry name" value="CBP/P300-RELATED"/>
    <property type="match status" value="1"/>
</dbReference>
<dbReference type="Proteomes" id="UP001632038">
    <property type="component" value="Unassembled WGS sequence"/>
</dbReference>
<evidence type="ECO:0000256" key="3">
    <source>
        <dbReference type="ARBA" id="ARBA00022679"/>
    </source>
</evidence>
<protein>
    <recommendedName>
        <fullName evidence="2">histone acetyltransferase</fullName>
        <ecNumber evidence="2">2.3.1.48</ecNumber>
    </recommendedName>
</protein>
<keyword evidence="11" id="KW-1185">Reference proteome</keyword>
<dbReference type="GO" id="GO:0005634">
    <property type="term" value="C:nucleus"/>
    <property type="evidence" value="ECO:0007669"/>
    <property type="project" value="UniProtKB-SubCell"/>
</dbReference>
<comment type="caution">
    <text evidence="10">The sequence shown here is derived from an EMBL/GenBank/DDBJ whole genome shotgun (WGS) entry which is preliminary data.</text>
</comment>
<evidence type="ECO:0000256" key="6">
    <source>
        <dbReference type="ARBA" id="ARBA00023163"/>
    </source>
</evidence>
<evidence type="ECO:0000256" key="5">
    <source>
        <dbReference type="ARBA" id="ARBA00023015"/>
    </source>
</evidence>
<dbReference type="InterPro" id="IPR031162">
    <property type="entry name" value="CBP_P300_HAT"/>
</dbReference>
<dbReference type="AlphaFoldDB" id="A0ABD3DZ38"/>
<evidence type="ECO:0000313" key="10">
    <source>
        <dbReference type="EMBL" id="KAL3646091.1"/>
    </source>
</evidence>
<evidence type="ECO:0000256" key="8">
    <source>
        <dbReference type="ARBA" id="ARBA00048017"/>
    </source>
</evidence>
<dbReference type="GO" id="GO:0004402">
    <property type="term" value="F:histone acetyltransferase activity"/>
    <property type="evidence" value="ECO:0007669"/>
    <property type="project" value="UniProtKB-ARBA"/>
</dbReference>
<evidence type="ECO:0000256" key="4">
    <source>
        <dbReference type="ARBA" id="ARBA00022853"/>
    </source>
</evidence>
<evidence type="ECO:0000256" key="2">
    <source>
        <dbReference type="ARBA" id="ARBA00013184"/>
    </source>
</evidence>
<name>A0ABD3DZ38_9LAMI</name>
<comment type="catalytic activity">
    <reaction evidence="8">
        <text>L-lysyl-[protein] + acetyl-CoA = N(6)-acetyl-L-lysyl-[protein] + CoA + H(+)</text>
        <dbReference type="Rhea" id="RHEA:45948"/>
        <dbReference type="Rhea" id="RHEA-COMP:9752"/>
        <dbReference type="Rhea" id="RHEA-COMP:10731"/>
        <dbReference type="ChEBI" id="CHEBI:15378"/>
        <dbReference type="ChEBI" id="CHEBI:29969"/>
        <dbReference type="ChEBI" id="CHEBI:57287"/>
        <dbReference type="ChEBI" id="CHEBI:57288"/>
        <dbReference type="ChEBI" id="CHEBI:61930"/>
        <dbReference type="EC" id="2.3.1.48"/>
    </reaction>
</comment>
<dbReference type="EMBL" id="JAVIJP010000013">
    <property type="protein sequence ID" value="KAL3646091.1"/>
    <property type="molecule type" value="Genomic_DNA"/>
</dbReference>
<keyword evidence="4" id="KW-0156">Chromatin regulator</keyword>
<evidence type="ECO:0000259" key="9">
    <source>
        <dbReference type="PROSITE" id="PS51727"/>
    </source>
</evidence>
<feature type="domain" description="CBP/p300-type HAT" evidence="9">
    <location>
        <begin position="1"/>
        <end position="79"/>
    </location>
</feature>
<dbReference type="InterPro" id="IPR013178">
    <property type="entry name" value="Histone_AcTrfase_Rtt109/CBP"/>
</dbReference>
<dbReference type="EC" id="2.3.1.48" evidence="2"/>
<keyword evidence="5" id="KW-0805">Transcription regulation</keyword>
<evidence type="ECO:0000256" key="7">
    <source>
        <dbReference type="ARBA" id="ARBA00023242"/>
    </source>
</evidence>
<accession>A0ABD3DZ38</accession>
<evidence type="ECO:0000256" key="1">
    <source>
        <dbReference type="ARBA" id="ARBA00004123"/>
    </source>
</evidence>
<keyword evidence="6" id="KW-0804">Transcription</keyword>
<keyword evidence="3" id="KW-0808">Transferase</keyword>
<gene>
    <name evidence="10" type="ORF">CASFOL_011271</name>
</gene>
<dbReference type="PROSITE" id="PS51727">
    <property type="entry name" value="CBP_P300_HAT"/>
    <property type="match status" value="1"/>
</dbReference>
<organism evidence="10 11">
    <name type="scientific">Castilleja foliolosa</name>
    <dbReference type="NCBI Taxonomy" id="1961234"/>
    <lineage>
        <taxon>Eukaryota</taxon>
        <taxon>Viridiplantae</taxon>
        <taxon>Streptophyta</taxon>
        <taxon>Embryophyta</taxon>
        <taxon>Tracheophyta</taxon>
        <taxon>Spermatophyta</taxon>
        <taxon>Magnoliopsida</taxon>
        <taxon>eudicotyledons</taxon>
        <taxon>Gunneridae</taxon>
        <taxon>Pentapetalae</taxon>
        <taxon>asterids</taxon>
        <taxon>lamiids</taxon>
        <taxon>Lamiales</taxon>
        <taxon>Orobanchaceae</taxon>
        <taxon>Pedicularideae</taxon>
        <taxon>Castillejinae</taxon>
        <taxon>Castilleja</taxon>
    </lineage>
</organism>
<evidence type="ECO:0000313" key="11">
    <source>
        <dbReference type="Proteomes" id="UP001632038"/>
    </source>
</evidence>
<comment type="subcellular location">
    <subcellularLocation>
        <location evidence="1">Nucleus</location>
    </subcellularLocation>
</comment>
<dbReference type="PANTHER" id="PTHR13808:SF1">
    <property type="entry name" value="HISTONE ACETYLTRANSFERASE"/>
    <property type="match status" value="1"/>
</dbReference>